<evidence type="ECO:0000313" key="1">
    <source>
        <dbReference type="EMBL" id="OOR72306.1"/>
    </source>
</evidence>
<reference evidence="1 2" key="1">
    <citation type="submission" date="2017-01" db="EMBL/GenBank/DDBJ databases">
        <title>Bacillus cereus isolates.</title>
        <authorList>
            <person name="Beno S.M."/>
        </authorList>
    </citation>
    <scope>NUCLEOTIDE SEQUENCE [LARGE SCALE GENOMIC DNA]</scope>
    <source>
        <strain evidence="1 2">FSL K6-1030</strain>
    </source>
</reference>
<dbReference type="AlphaFoldDB" id="A0A9X6B4W2"/>
<evidence type="ECO:0008006" key="3">
    <source>
        <dbReference type="Google" id="ProtNLM"/>
    </source>
</evidence>
<name>A0A9X6B4W2_BACCE</name>
<comment type="caution">
    <text evidence="1">The sequence shown here is derived from an EMBL/GenBank/DDBJ whole genome shotgun (WGS) entry which is preliminary data.</text>
</comment>
<dbReference type="Proteomes" id="UP000190641">
    <property type="component" value="Unassembled WGS sequence"/>
</dbReference>
<dbReference type="EMBL" id="MUAU01000127">
    <property type="protein sequence ID" value="OOR72306.1"/>
    <property type="molecule type" value="Genomic_DNA"/>
</dbReference>
<proteinExistence type="predicted"/>
<organism evidence="1 2">
    <name type="scientific">Bacillus cereus</name>
    <dbReference type="NCBI Taxonomy" id="1396"/>
    <lineage>
        <taxon>Bacteria</taxon>
        <taxon>Bacillati</taxon>
        <taxon>Bacillota</taxon>
        <taxon>Bacilli</taxon>
        <taxon>Bacillales</taxon>
        <taxon>Bacillaceae</taxon>
        <taxon>Bacillus</taxon>
        <taxon>Bacillus cereus group</taxon>
    </lineage>
</organism>
<evidence type="ECO:0000313" key="2">
    <source>
        <dbReference type="Proteomes" id="UP000190641"/>
    </source>
</evidence>
<accession>A0A9X6B4W2</accession>
<sequence>MLRIKNEFHIIHIMEGMYMKEQYKIIVLSDELSGERIRNTLDKNKCKTIVHVVDVSDVVRIESSFQYIVIWRGDAEKLTNDLINRGVQSSKIINLTKYMYEWKDKLISIYQINPDLMSLYISMKKAKSDPTYELFATGLSYPHCGISTELLSKKSIKLTLPSQDLYYDYLIASQLLSNNHSFQYCLIGIAYFSFYFDMSLSSESYRIHKVYYPLFQDGHHTVVHSPLPTDGFSHLNTPKPLLSIFNLHFEYILLDELKDESLTLPWINAEWNTTSLHIPFEEHGKIRAASHAKLAYPHTLVENKMIFKKYLELLLKNDIKPLIVVFPVTSHYFNCSSKKLKEDFYKVINDFQTQYSFQIIDLFDSPLFCDDDFYDSDHMNKKGANKMSALLNMFIQERKV</sequence>
<gene>
    <name evidence="1" type="ORF">BLX06_25630</name>
</gene>
<protein>
    <recommendedName>
        <fullName evidence="3">DUF1574 domain-containing protein</fullName>
    </recommendedName>
</protein>